<organism evidence="2 3">
    <name type="scientific">Anas platyrhynchos</name>
    <name type="common">Mallard</name>
    <name type="synonym">Anas boschas</name>
    <dbReference type="NCBI Taxonomy" id="8839"/>
    <lineage>
        <taxon>Eukaryota</taxon>
        <taxon>Metazoa</taxon>
        <taxon>Chordata</taxon>
        <taxon>Craniata</taxon>
        <taxon>Vertebrata</taxon>
        <taxon>Euteleostomi</taxon>
        <taxon>Archelosauria</taxon>
        <taxon>Archosauria</taxon>
        <taxon>Dinosauria</taxon>
        <taxon>Saurischia</taxon>
        <taxon>Theropoda</taxon>
        <taxon>Coelurosauria</taxon>
        <taxon>Aves</taxon>
        <taxon>Neognathae</taxon>
        <taxon>Galloanserae</taxon>
        <taxon>Anseriformes</taxon>
        <taxon>Anatidae</taxon>
        <taxon>Anatinae</taxon>
        <taxon>Anas</taxon>
    </lineage>
</organism>
<dbReference type="EMBL" id="KB743778">
    <property type="protein sequence ID" value="EOA97097.1"/>
    <property type="molecule type" value="Genomic_DNA"/>
</dbReference>
<dbReference type="AlphaFoldDB" id="R0L9Z3"/>
<gene>
    <name evidence="2" type="ORF">Anapl_15058</name>
</gene>
<protein>
    <submittedName>
        <fullName evidence="2">Uncharacterized protein</fullName>
    </submittedName>
</protein>
<feature type="compositionally biased region" description="Basic and acidic residues" evidence="1">
    <location>
        <begin position="8"/>
        <end position="18"/>
    </location>
</feature>
<sequence length="120" mass="13242">MTAAGATGEKRQCSKGQEHSTWPPAAPDTNPYPLCSEMIPEKTIDGRAEKIQGGRLFWPLCQCAQHQEGTERGISKPPIEVITIPSHTGAVKHIEHIPVAFRLYLSDQNDNHSLHPTDHV</sequence>
<evidence type="ECO:0000313" key="2">
    <source>
        <dbReference type="EMBL" id="EOA97097.1"/>
    </source>
</evidence>
<evidence type="ECO:0000256" key="1">
    <source>
        <dbReference type="SAM" id="MobiDB-lite"/>
    </source>
</evidence>
<dbReference type="Proteomes" id="UP000296049">
    <property type="component" value="Unassembled WGS sequence"/>
</dbReference>
<name>R0L9Z3_ANAPL</name>
<proteinExistence type="predicted"/>
<reference evidence="3" key="1">
    <citation type="journal article" date="2013" name="Nat. Genet.">
        <title>The duck genome and transcriptome provide insight into an avian influenza virus reservoir species.</title>
        <authorList>
            <person name="Huang Y."/>
            <person name="Li Y."/>
            <person name="Burt D.W."/>
            <person name="Chen H."/>
            <person name="Zhang Y."/>
            <person name="Qian W."/>
            <person name="Kim H."/>
            <person name="Gan S."/>
            <person name="Zhao Y."/>
            <person name="Li J."/>
            <person name="Yi K."/>
            <person name="Feng H."/>
            <person name="Zhu P."/>
            <person name="Li B."/>
            <person name="Liu Q."/>
            <person name="Fairley S."/>
            <person name="Magor K.E."/>
            <person name="Du Z."/>
            <person name="Hu X."/>
            <person name="Goodman L."/>
            <person name="Tafer H."/>
            <person name="Vignal A."/>
            <person name="Lee T."/>
            <person name="Kim K.W."/>
            <person name="Sheng Z."/>
            <person name="An Y."/>
            <person name="Searle S."/>
            <person name="Herrero J."/>
            <person name="Groenen M.A."/>
            <person name="Crooijmans R.P."/>
            <person name="Faraut T."/>
            <person name="Cai Q."/>
            <person name="Webster R.G."/>
            <person name="Aldridge J.R."/>
            <person name="Warren W.C."/>
            <person name="Bartschat S."/>
            <person name="Kehr S."/>
            <person name="Marz M."/>
            <person name="Stadler P.F."/>
            <person name="Smith J."/>
            <person name="Kraus R.H."/>
            <person name="Zhao Y."/>
            <person name="Ren L."/>
            <person name="Fei J."/>
            <person name="Morisson M."/>
            <person name="Kaiser P."/>
            <person name="Griffin D.K."/>
            <person name="Rao M."/>
            <person name="Pitel F."/>
            <person name="Wang J."/>
            <person name="Li N."/>
        </authorList>
    </citation>
    <scope>NUCLEOTIDE SEQUENCE [LARGE SCALE GENOMIC DNA]</scope>
</reference>
<accession>R0L9Z3</accession>
<keyword evidence="3" id="KW-1185">Reference proteome</keyword>
<evidence type="ECO:0000313" key="3">
    <source>
        <dbReference type="Proteomes" id="UP000296049"/>
    </source>
</evidence>
<feature type="region of interest" description="Disordered" evidence="1">
    <location>
        <begin position="1"/>
        <end position="37"/>
    </location>
</feature>